<evidence type="ECO:0000259" key="12">
    <source>
        <dbReference type="Pfam" id="PF00712"/>
    </source>
</evidence>
<protein>
    <recommendedName>
        <fullName evidence="3">Beta sliding clamp</fullName>
    </recommendedName>
    <alternativeName>
        <fullName evidence="11">Beta-clamp processivity factor</fullName>
    </alternativeName>
    <alternativeName>
        <fullName evidence="10">DNA polymerase III beta sliding clamp subunit</fullName>
    </alternativeName>
</protein>
<evidence type="ECO:0000256" key="6">
    <source>
        <dbReference type="ARBA" id="ARBA00022695"/>
    </source>
</evidence>
<dbReference type="InterPro" id="IPR046938">
    <property type="entry name" value="DNA_clamp_sf"/>
</dbReference>
<dbReference type="GO" id="GO:0008408">
    <property type="term" value="F:3'-5' exonuclease activity"/>
    <property type="evidence" value="ECO:0007669"/>
    <property type="project" value="InterPro"/>
</dbReference>
<evidence type="ECO:0000256" key="7">
    <source>
        <dbReference type="ARBA" id="ARBA00022705"/>
    </source>
</evidence>
<feature type="domain" description="DNA polymerase III beta sliding clamp N-terminal" evidence="12">
    <location>
        <begin position="31"/>
        <end position="92"/>
    </location>
</feature>
<keyword evidence="6" id="KW-0548">Nucleotidyltransferase</keyword>
<evidence type="ECO:0000259" key="13">
    <source>
        <dbReference type="Pfam" id="PF02767"/>
    </source>
</evidence>
<evidence type="ECO:0000256" key="8">
    <source>
        <dbReference type="ARBA" id="ARBA00022932"/>
    </source>
</evidence>
<sequence length="390" mass="42213">MNAQSKISADTHQIASAHIPLAEFRRAARLMAQVVPRWNVIPVLGYVRVTIGHGRVSLCATDLDIELTVNIDADVAFEGEAAVMIRAATLASFAAAARSVVKISVHAPAVEDTPSMILMDGGDMVVRQRALIPAGDFPQFSASTVKTATWTQTPDELRRMIHLCRHCISAEETRYYLNGIYLHARPDGSTLRAVATDGHRLAVVDTDTQIGAIPGQTLSAIIPKQLVDLLKQVTRPGDNAPLRVTMWERHVHIHGLDIEVSAKLIDGRYPEYSRVIPAASDAICCTISGAELTRLQRAAAGADYDAHIARLDASKGMICIGNQDGGIEMPIGIKCKDGMAPPVFGFNLRYLAEQGRVTPTFTVKGASPRDPFIIHGDDPDAMFVLMPARV</sequence>
<dbReference type="GO" id="GO:0003887">
    <property type="term" value="F:DNA-directed DNA polymerase activity"/>
    <property type="evidence" value="ECO:0007669"/>
    <property type="project" value="UniProtKB-KW"/>
</dbReference>
<dbReference type="SMART" id="SM00480">
    <property type="entry name" value="POL3Bc"/>
    <property type="match status" value="1"/>
</dbReference>
<evidence type="ECO:0000313" key="15">
    <source>
        <dbReference type="Proteomes" id="UP000286594"/>
    </source>
</evidence>
<dbReference type="GO" id="GO:0009360">
    <property type="term" value="C:DNA polymerase III complex"/>
    <property type="evidence" value="ECO:0007669"/>
    <property type="project" value="InterPro"/>
</dbReference>
<dbReference type="InterPro" id="IPR001001">
    <property type="entry name" value="DNA_polIII_beta"/>
</dbReference>
<dbReference type="GO" id="GO:0006271">
    <property type="term" value="P:DNA strand elongation involved in DNA replication"/>
    <property type="evidence" value="ECO:0007669"/>
    <property type="project" value="TreeGrafter"/>
</dbReference>
<dbReference type="CDD" id="cd00140">
    <property type="entry name" value="beta_clamp"/>
    <property type="match status" value="1"/>
</dbReference>
<keyword evidence="7" id="KW-0235">DNA replication</keyword>
<evidence type="ECO:0000256" key="11">
    <source>
        <dbReference type="ARBA" id="ARBA00033276"/>
    </source>
</evidence>
<comment type="subcellular location">
    <subcellularLocation>
        <location evidence="1">Cytoplasm</location>
    </subcellularLocation>
</comment>
<dbReference type="GO" id="GO:0003677">
    <property type="term" value="F:DNA binding"/>
    <property type="evidence" value="ECO:0007669"/>
    <property type="project" value="UniProtKB-KW"/>
</dbReference>
<dbReference type="PANTHER" id="PTHR30478">
    <property type="entry name" value="DNA POLYMERASE III SUBUNIT BETA"/>
    <property type="match status" value="1"/>
</dbReference>
<keyword evidence="15" id="KW-1185">Reference proteome</keyword>
<dbReference type="Gene3D" id="3.70.10.10">
    <property type="match status" value="1"/>
</dbReference>
<proteinExistence type="inferred from homology"/>
<dbReference type="Gene3D" id="3.10.150.10">
    <property type="entry name" value="DNA Polymerase III, subunit A, domain 2"/>
    <property type="match status" value="1"/>
</dbReference>
<accession>A0A443L7P0</accession>
<evidence type="ECO:0000256" key="3">
    <source>
        <dbReference type="ARBA" id="ARBA00021035"/>
    </source>
</evidence>
<dbReference type="InterPro" id="IPR022634">
    <property type="entry name" value="DNA_polIII_beta_N"/>
</dbReference>
<evidence type="ECO:0000256" key="9">
    <source>
        <dbReference type="ARBA" id="ARBA00023125"/>
    </source>
</evidence>
<dbReference type="OrthoDB" id="8421503at2"/>
<keyword evidence="8" id="KW-0239">DNA-directed DNA polymerase</keyword>
<dbReference type="EMBL" id="SAVB01000025">
    <property type="protein sequence ID" value="RWR45216.1"/>
    <property type="molecule type" value="Genomic_DNA"/>
</dbReference>
<evidence type="ECO:0000256" key="1">
    <source>
        <dbReference type="ARBA" id="ARBA00004496"/>
    </source>
</evidence>
<organism evidence="14 15">
    <name type="scientific">Paenirhodobacter ferrireducens</name>
    <dbReference type="NCBI Taxonomy" id="1215032"/>
    <lineage>
        <taxon>Bacteria</taxon>
        <taxon>Pseudomonadati</taxon>
        <taxon>Pseudomonadota</taxon>
        <taxon>Alphaproteobacteria</taxon>
        <taxon>Rhodobacterales</taxon>
        <taxon>Rhodobacter group</taxon>
        <taxon>Paenirhodobacter</taxon>
    </lineage>
</organism>
<dbReference type="RefSeq" id="WP_128151375.1">
    <property type="nucleotide sequence ID" value="NZ_SAVB01000025.1"/>
</dbReference>
<evidence type="ECO:0000256" key="5">
    <source>
        <dbReference type="ARBA" id="ARBA00022679"/>
    </source>
</evidence>
<evidence type="ECO:0000256" key="2">
    <source>
        <dbReference type="ARBA" id="ARBA00010752"/>
    </source>
</evidence>
<dbReference type="AlphaFoldDB" id="A0A443L7P0"/>
<evidence type="ECO:0000256" key="4">
    <source>
        <dbReference type="ARBA" id="ARBA00022490"/>
    </source>
</evidence>
<dbReference type="Proteomes" id="UP000286594">
    <property type="component" value="Unassembled WGS sequence"/>
</dbReference>
<dbReference type="SUPFAM" id="SSF55979">
    <property type="entry name" value="DNA clamp"/>
    <property type="match status" value="2"/>
</dbReference>
<gene>
    <name evidence="14" type="ORF">EOW65_16700</name>
</gene>
<dbReference type="GO" id="GO:0005737">
    <property type="term" value="C:cytoplasm"/>
    <property type="evidence" value="ECO:0007669"/>
    <property type="project" value="UniProtKB-SubCell"/>
</dbReference>
<evidence type="ECO:0000313" key="14">
    <source>
        <dbReference type="EMBL" id="RWR45216.1"/>
    </source>
</evidence>
<comment type="similarity">
    <text evidence="2">Belongs to the beta sliding clamp family.</text>
</comment>
<dbReference type="Pfam" id="PF02767">
    <property type="entry name" value="DNA_pol3_beta_2"/>
    <property type="match status" value="1"/>
</dbReference>
<dbReference type="InterPro" id="IPR022637">
    <property type="entry name" value="DNA_polIII_beta_cen"/>
</dbReference>
<keyword evidence="9" id="KW-0238">DNA-binding</keyword>
<name>A0A443L7P0_9RHOB</name>
<evidence type="ECO:0000256" key="10">
    <source>
        <dbReference type="ARBA" id="ARBA00030988"/>
    </source>
</evidence>
<comment type="caution">
    <text evidence="14">The sequence shown here is derived from an EMBL/GenBank/DDBJ whole genome shotgun (WGS) entry which is preliminary data.</text>
</comment>
<reference evidence="14 15" key="1">
    <citation type="submission" date="2019-01" db="EMBL/GenBank/DDBJ databases">
        <title>Sinorhodobacter populi sp. nov. isolated from the symptomatic bark tissue of Populus euramericana canker.</title>
        <authorList>
            <person name="Xu G."/>
        </authorList>
    </citation>
    <scope>NUCLEOTIDE SEQUENCE [LARGE SCALE GENOMIC DNA]</scope>
    <source>
        <strain evidence="14 15">CCTCC AB2012026</strain>
    </source>
</reference>
<dbReference type="PANTHER" id="PTHR30478:SF0">
    <property type="entry name" value="BETA SLIDING CLAMP"/>
    <property type="match status" value="1"/>
</dbReference>
<keyword evidence="5" id="KW-0808">Transferase</keyword>
<feature type="domain" description="DNA polymerase III beta sliding clamp central" evidence="13">
    <location>
        <begin position="154"/>
        <end position="271"/>
    </location>
</feature>
<keyword evidence="4" id="KW-0963">Cytoplasm</keyword>
<dbReference type="Pfam" id="PF00712">
    <property type="entry name" value="DNA_pol3_beta"/>
    <property type="match status" value="1"/>
</dbReference>